<name>G3HUT5_CRIGR</name>
<gene>
    <name evidence="1" type="ORF">I79_014701</name>
</gene>
<evidence type="ECO:0000313" key="1">
    <source>
        <dbReference type="EMBL" id="EGW11312.1"/>
    </source>
</evidence>
<reference evidence="2" key="1">
    <citation type="journal article" date="2011" name="Nat. Biotechnol.">
        <title>The genomic sequence of the Chinese hamster ovary (CHO)-K1 cell line.</title>
        <authorList>
            <person name="Xu X."/>
            <person name="Nagarajan H."/>
            <person name="Lewis N.E."/>
            <person name="Pan S."/>
            <person name="Cai Z."/>
            <person name="Liu X."/>
            <person name="Chen W."/>
            <person name="Xie M."/>
            <person name="Wang W."/>
            <person name="Hammond S."/>
            <person name="Andersen M.R."/>
            <person name="Neff N."/>
            <person name="Passarelli B."/>
            <person name="Koh W."/>
            <person name="Fan H.C."/>
            <person name="Wang J."/>
            <person name="Gui Y."/>
            <person name="Lee K.H."/>
            <person name="Betenbaugh M.J."/>
            <person name="Quake S.R."/>
            <person name="Famili I."/>
            <person name="Palsson B.O."/>
            <person name="Wang J."/>
        </authorList>
    </citation>
    <scope>NUCLEOTIDE SEQUENCE [LARGE SCALE GENOMIC DNA]</scope>
    <source>
        <strain evidence="2">CHO K1 cell line</strain>
    </source>
</reference>
<dbReference type="AlphaFoldDB" id="G3HUT5"/>
<organism evidence="1 2">
    <name type="scientific">Cricetulus griseus</name>
    <name type="common">Chinese hamster</name>
    <name type="synonym">Cricetulus barabensis griseus</name>
    <dbReference type="NCBI Taxonomy" id="10029"/>
    <lineage>
        <taxon>Eukaryota</taxon>
        <taxon>Metazoa</taxon>
        <taxon>Chordata</taxon>
        <taxon>Craniata</taxon>
        <taxon>Vertebrata</taxon>
        <taxon>Euteleostomi</taxon>
        <taxon>Mammalia</taxon>
        <taxon>Eutheria</taxon>
        <taxon>Euarchontoglires</taxon>
        <taxon>Glires</taxon>
        <taxon>Rodentia</taxon>
        <taxon>Myomorpha</taxon>
        <taxon>Muroidea</taxon>
        <taxon>Cricetidae</taxon>
        <taxon>Cricetinae</taxon>
        <taxon>Cricetulus</taxon>
    </lineage>
</organism>
<proteinExistence type="predicted"/>
<dbReference type="Proteomes" id="UP000001075">
    <property type="component" value="Unassembled WGS sequence"/>
</dbReference>
<protein>
    <submittedName>
        <fullName evidence="1">Uncharacterized protein</fullName>
    </submittedName>
</protein>
<dbReference type="InParanoid" id="G3HUT5"/>
<accession>G3HUT5</accession>
<sequence length="67" mass="7590">MSMCNYHCGNQGSCFDHSQLLSLLEQLRRRLKSTVKDFSRSCGPTNLAQPQSSDSIGLTQVFRSIYF</sequence>
<dbReference type="EMBL" id="JH000752">
    <property type="protein sequence ID" value="EGW11312.1"/>
    <property type="molecule type" value="Genomic_DNA"/>
</dbReference>
<evidence type="ECO:0000313" key="2">
    <source>
        <dbReference type="Proteomes" id="UP000001075"/>
    </source>
</evidence>